<organism evidence="11 12">
    <name type="scientific">Saccharomyces uvarum</name>
    <name type="common">Yeast</name>
    <name type="synonym">Saccharomyces bayanus var. uvarum</name>
    <dbReference type="NCBI Taxonomy" id="230603"/>
    <lineage>
        <taxon>Eukaryota</taxon>
        <taxon>Fungi</taxon>
        <taxon>Dikarya</taxon>
        <taxon>Ascomycota</taxon>
        <taxon>Saccharomycotina</taxon>
        <taxon>Saccharomycetes</taxon>
        <taxon>Saccharomycetales</taxon>
        <taxon>Saccharomycetaceae</taxon>
        <taxon>Saccharomyces</taxon>
    </lineage>
</organism>
<dbReference type="InterPro" id="IPR004762">
    <property type="entry name" value="Amino_acid_permease_fungi"/>
</dbReference>
<evidence type="ECO:0000256" key="6">
    <source>
        <dbReference type="ARBA" id="ARBA00022989"/>
    </source>
</evidence>
<dbReference type="Proteomes" id="UP001162085">
    <property type="component" value="Chromosome 4"/>
</dbReference>
<evidence type="ECO:0000256" key="9">
    <source>
        <dbReference type="SAM" id="Phobius"/>
    </source>
</evidence>
<dbReference type="PANTHER" id="PTHR43341:SF7">
    <property type="entry name" value="LEU_VAL_ILE AMINO-ACID PERMEASE-RELATED"/>
    <property type="match status" value="1"/>
</dbReference>
<feature type="transmembrane region" description="Helical" evidence="9">
    <location>
        <begin position="211"/>
        <end position="231"/>
    </location>
</feature>
<evidence type="ECO:0000256" key="1">
    <source>
        <dbReference type="ARBA" id="ARBA00004141"/>
    </source>
</evidence>
<feature type="transmembrane region" description="Helical" evidence="9">
    <location>
        <begin position="100"/>
        <end position="118"/>
    </location>
</feature>
<keyword evidence="12" id="KW-1185">Reference proteome</keyword>
<evidence type="ECO:0000256" key="5">
    <source>
        <dbReference type="ARBA" id="ARBA00022970"/>
    </source>
</evidence>
<evidence type="ECO:0000256" key="7">
    <source>
        <dbReference type="ARBA" id="ARBA00023136"/>
    </source>
</evidence>
<keyword evidence="3" id="KW-0813">Transport</keyword>
<dbReference type="PANTHER" id="PTHR43341">
    <property type="entry name" value="AMINO ACID PERMEASE"/>
    <property type="match status" value="1"/>
</dbReference>
<keyword evidence="7 9" id="KW-0472">Membrane</keyword>
<accession>A0ABN8WQW1</accession>
<dbReference type="Pfam" id="PF00324">
    <property type="entry name" value="AA_permease"/>
    <property type="match status" value="1"/>
</dbReference>
<sequence>MPLSEDFGSSSKKEGSPDSISVRSISAVNNFQSSSSEKSYSGQPTRNNKLIHRFVDSFKRAEGSTTHTKQINENTSDLEGDVNSFTSDSKLKKSMKSRHVVMMSLGTGIGTGLLVANAKGLHYGGPAALVIGYVLVSFVTYFMIQAAGEMAVTYPTLPANYNAYSSIFISKPFGFATVWVYCIQWLTVLPLELITGAMTVKFWNDKINPDIFILIFFVFLLFVHFFGVKGYGETEFIFNCCKILMIAGFIILSIVINCGGAGNDGYIGGTYWRNPGAFASDTSAGRFKNVCYILVTAYFSFGGMELFALSVQEQANPRKSTPVAAKRSIYRILVIYLLTMILIGFNVPYNDDQLMGSGGSATHASPYVLAASIHGVKVVPHIINAVILISVISVANSSLYAGPRLMCSLAQQGYGPKCLDYIDREGRPLIALIVCSVFGVIGFVAASSKEEVVFTWLAAIAGLSELFTWTSIMLSHLRFRQAMKKQGRSLDELGYKATTGVWGSVYGVFFNILVFIAQFWVALAPLNNGGKCSVESFFQSYLAFPIWLAFYLGYMIYNRDFTFLNPLDKIDLDFHRHVYDPELMRQEDLENKERKKDMSLMKKAYHFWC</sequence>
<keyword evidence="5" id="KW-0029">Amino-acid transport</keyword>
<name>A0ABN8WQW1_SACUV</name>
<feature type="transmembrane region" description="Helical" evidence="9">
    <location>
        <begin position="541"/>
        <end position="557"/>
    </location>
</feature>
<keyword evidence="4 9" id="KW-0812">Transmembrane</keyword>
<evidence type="ECO:0000259" key="10">
    <source>
        <dbReference type="Pfam" id="PF00324"/>
    </source>
</evidence>
<comment type="similarity">
    <text evidence="2">Belongs to the amino acid-polyamine-organocation (APC) superfamily. YAT (TC 2.A.3.10) family.</text>
</comment>
<feature type="transmembrane region" description="Helical" evidence="9">
    <location>
        <begin position="500"/>
        <end position="521"/>
    </location>
</feature>
<feature type="transmembrane region" description="Helical" evidence="9">
    <location>
        <begin position="453"/>
        <end position="479"/>
    </location>
</feature>
<dbReference type="PIRSF" id="PIRSF006060">
    <property type="entry name" value="AA_transporter"/>
    <property type="match status" value="1"/>
</dbReference>
<feature type="region of interest" description="Disordered" evidence="8">
    <location>
        <begin position="1"/>
        <end position="21"/>
    </location>
</feature>
<evidence type="ECO:0000256" key="8">
    <source>
        <dbReference type="SAM" id="MobiDB-lite"/>
    </source>
</evidence>
<evidence type="ECO:0000256" key="2">
    <source>
        <dbReference type="ARBA" id="ARBA00006983"/>
    </source>
</evidence>
<feature type="transmembrane region" description="Helical" evidence="9">
    <location>
        <begin position="290"/>
        <end position="309"/>
    </location>
</feature>
<feature type="transmembrane region" description="Helical" evidence="9">
    <location>
        <begin position="173"/>
        <end position="191"/>
    </location>
</feature>
<reference evidence="11" key="1">
    <citation type="submission" date="2022-10" db="EMBL/GenBank/DDBJ databases">
        <authorList>
            <person name="Byrne P K."/>
        </authorList>
    </citation>
    <scope>NUCLEOTIDE SEQUENCE</scope>
    <source>
        <strain evidence="11">ZP964</strain>
    </source>
</reference>
<feature type="transmembrane region" description="Helical" evidence="9">
    <location>
        <begin position="130"/>
        <end position="152"/>
    </location>
</feature>
<dbReference type="InterPro" id="IPR050524">
    <property type="entry name" value="APC_YAT"/>
</dbReference>
<feature type="domain" description="Amino acid permease/ SLC12A" evidence="10">
    <location>
        <begin position="99"/>
        <end position="561"/>
    </location>
</feature>
<feature type="transmembrane region" description="Helical" evidence="9">
    <location>
        <begin position="243"/>
        <end position="262"/>
    </location>
</feature>
<dbReference type="InterPro" id="IPR004841">
    <property type="entry name" value="AA-permease/SLC12A_dom"/>
</dbReference>
<dbReference type="NCBIfam" id="TIGR00913">
    <property type="entry name" value="2A0310"/>
    <property type="match status" value="1"/>
</dbReference>
<comment type="subcellular location">
    <subcellularLocation>
        <location evidence="1">Membrane</location>
        <topology evidence="1">Multi-pass membrane protein</topology>
    </subcellularLocation>
</comment>
<dbReference type="Gene3D" id="1.20.1740.10">
    <property type="entry name" value="Amino acid/polyamine transporter I"/>
    <property type="match status" value="1"/>
</dbReference>
<dbReference type="EMBL" id="OX365931">
    <property type="protein sequence ID" value="CAI4059728.1"/>
    <property type="molecule type" value="Genomic_DNA"/>
</dbReference>
<evidence type="ECO:0000256" key="4">
    <source>
        <dbReference type="ARBA" id="ARBA00022692"/>
    </source>
</evidence>
<evidence type="ECO:0000256" key="3">
    <source>
        <dbReference type="ARBA" id="ARBA00022448"/>
    </source>
</evidence>
<dbReference type="InterPro" id="IPR004840">
    <property type="entry name" value="Amino_acid_permease_CS"/>
</dbReference>
<feature type="transmembrane region" description="Helical" evidence="9">
    <location>
        <begin position="382"/>
        <end position="402"/>
    </location>
</feature>
<evidence type="ECO:0000313" key="11">
    <source>
        <dbReference type="EMBL" id="CAI4059728.1"/>
    </source>
</evidence>
<dbReference type="PROSITE" id="PS00218">
    <property type="entry name" value="AMINO_ACID_PERMEASE_1"/>
    <property type="match status" value="1"/>
</dbReference>
<proteinExistence type="inferred from homology"/>
<gene>
    <name evidence="11" type="primary">SUVZ04G2820</name>
    <name evidence="11" type="ORF">SUVZ_04G2820</name>
</gene>
<feature type="transmembrane region" description="Helical" evidence="9">
    <location>
        <begin position="329"/>
        <end position="349"/>
    </location>
</feature>
<feature type="transmembrane region" description="Helical" evidence="9">
    <location>
        <begin position="429"/>
        <end position="447"/>
    </location>
</feature>
<evidence type="ECO:0000313" key="12">
    <source>
        <dbReference type="Proteomes" id="UP001162085"/>
    </source>
</evidence>
<protein>
    <recommendedName>
        <fullName evidence="10">Amino acid permease/ SLC12A domain-containing protein</fullName>
    </recommendedName>
</protein>
<keyword evidence="6 9" id="KW-1133">Transmembrane helix</keyword>